<dbReference type="PANTHER" id="PTHR46193">
    <property type="entry name" value="6-PHOSPHOGLUCONATE PHOSPHATASE"/>
    <property type="match status" value="1"/>
</dbReference>
<dbReference type="OrthoDB" id="9797743at2"/>
<evidence type="ECO:0000256" key="1">
    <source>
        <dbReference type="ARBA" id="ARBA00001946"/>
    </source>
</evidence>
<dbReference type="AlphaFoldDB" id="A0A3M0MFM3"/>
<evidence type="ECO:0000313" key="5">
    <source>
        <dbReference type="EMBL" id="RMC34390.1"/>
    </source>
</evidence>
<dbReference type="Gene3D" id="1.10.150.240">
    <property type="entry name" value="Putative phosphatase, domain 2"/>
    <property type="match status" value="1"/>
</dbReference>
<keyword evidence="5" id="KW-0378">Hydrolase</keyword>
<proteinExistence type="inferred from homology"/>
<dbReference type="NCBIfam" id="TIGR01509">
    <property type="entry name" value="HAD-SF-IA-v3"/>
    <property type="match status" value="1"/>
</dbReference>
<evidence type="ECO:0000256" key="3">
    <source>
        <dbReference type="ARBA" id="ARBA00022723"/>
    </source>
</evidence>
<dbReference type="SUPFAM" id="SSF56784">
    <property type="entry name" value="HAD-like"/>
    <property type="match status" value="1"/>
</dbReference>
<dbReference type="GO" id="GO:0016787">
    <property type="term" value="F:hydrolase activity"/>
    <property type="evidence" value="ECO:0007669"/>
    <property type="project" value="UniProtKB-KW"/>
</dbReference>
<dbReference type="PRINTS" id="PR00413">
    <property type="entry name" value="HADHALOGNASE"/>
</dbReference>
<protein>
    <submittedName>
        <fullName evidence="5">HAD family hydrolase</fullName>
    </submittedName>
</protein>
<evidence type="ECO:0000256" key="2">
    <source>
        <dbReference type="ARBA" id="ARBA00006171"/>
    </source>
</evidence>
<evidence type="ECO:0000313" key="6">
    <source>
        <dbReference type="Proteomes" id="UP000273516"/>
    </source>
</evidence>
<dbReference type="Gene3D" id="3.40.50.1000">
    <property type="entry name" value="HAD superfamily/HAD-like"/>
    <property type="match status" value="1"/>
</dbReference>
<dbReference type="PROSITE" id="PS51257">
    <property type="entry name" value="PROKAR_LIPOPROTEIN"/>
    <property type="match status" value="1"/>
</dbReference>
<dbReference type="InterPro" id="IPR006439">
    <property type="entry name" value="HAD-SF_hydro_IA"/>
</dbReference>
<evidence type="ECO:0000256" key="4">
    <source>
        <dbReference type="ARBA" id="ARBA00022842"/>
    </source>
</evidence>
<name>A0A3M0MFM3_9RHOB</name>
<dbReference type="Pfam" id="PF00702">
    <property type="entry name" value="Hydrolase"/>
    <property type="match status" value="1"/>
</dbReference>
<comment type="cofactor">
    <cofactor evidence="1">
        <name>Mg(2+)</name>
        <dbReference type="ChEBI" id="CHEBI:18420"/>
    </cofactor>
</comment>
<dbReference type="PANTHER" id="PTHR46193:SF10">
    <property type="entry name" value="6-PHOSPHOGLUCONATE PHOSPHATASE"/>
    <property type="match status" value="1"/>
</dbReference>
<dbReference type="SFLD" id="SFLDS00003">
    <property type="entry name" value="Haloacid_Dehalogenase"/>
    <property type="match status" value="1"/>
</dbReference>
<sequence length="224" mass="24267">MSNFRAILFDCDGVLIDSEPLACGALAAAITAAGCPMTQARATAIFSGSAAADSRDWLTKAGLDPERIFAEGDRILFEMFEREIPLIEGIEVVLRDFDVPMAVCSNSLRRRLELSIMRTALAACFGRHIWSADDVERPKPAPDMALHACRELGISPDQAIFIDDNTHGIRCACEAGCLAVGFVGPSDHRPNREYILRAAGADHVVHGMAEFHALLTRLSLPFAA</sequence>
<organism evidence="5 6">
    <name type="scientific">Paracoccus alkanivorans</name>
    <dbReference type="NCBI Taxonomy" id="2116655"/>
    <lineage>
        <taxon>Bacteria</taxon>
        <taxon>Pseudomonadati</taxon>
        <taxon>Pseudomonadota</taxon>
        <taxon>Alphaproteobacteria</taxon>
        <taxon>Rhodobacterales</taxon>
        <taxon>Paracoccaceae</taxon>
        <taxon>Paracoccus</taxon>
    </lineage>
</organism>
<keyword evidence="4" id="KW-0460">Magnesium</keyword>
<dbReference type="RefSeq" id="WP_122113101.1">
    <property type="nucleotide sequence ID" value="NZ_QOKZ01000005.1"/>
</dbReference>
<accession>A0A3M0MFM3</accession>
<reference evidence="5 6" key="1">
    <citation type="submission" date="2018-07" db="EMBL/GenBank/DDBJ databases">
        <authorList>
            <person name="Zhang Y."/>
            <person name="Wang L."/>
            <person name="Ma S."/>
        </authorList>
    </citation>
    <scope>NUCLEOTIDE SEQUENCE [LARGE SCALE GENOMIC DNA]</scope>
    <source>
        <strain evidence="5 6">4-2</strain>
    </source>
</reference>
<comment type="similarity">
    <text evidence="2">Belongs to the HAD-like hydrolase superfamily. CbbY/CbbZ/Gph/YieH family.</text>
</comment>
<dbReference type="GO" id="GO:0046872">
    <property type="term" value="F:metal ion binding"/>
    <property type="evidence" value="ECO:0007669"/>
    <property type="project" value="UniProtKB-KW"/>
</dbReference>
<dbReference type="InterPro" id="IPR023214">
    <property type="entry name" value="HAD_sf"/>
</dbReference>
<keyword evidence="3" id="KW-0479">Metal-binding</keyword>
<dbReference type="Proteomes" id="UP000273516">
    <property type="component" value="Unassembled WGS sequence"/>
</dbReference>
<comment type="caution">
    <text evidence="5">The sequence shown here is derived from an EMBL/GenBank/DDBJ whole genome shotgun (WGS) entry which is preliminary data.</text>
</comment>
<dbReference type="InterPro" id="IPR036412">
    <property type="entry name" value="HAD-like_sf"/>
</dbReference>
<keyword evidence="6" id="KW-1185">Reference proteome</keyword>
<dbReference type="InterPro" id="IPR051600">
    <property type="entry name" value="Beta-PGM-like"/>
</dbReference>
<dbReference type="EMBL" id="QOKZ01000005">
    <property type="protein sequence ID" value="RMC34390.1"/>
    <property type="molecule type" value="Genomic_DNA"/>
</dbReference>
<dbReference type="InterPro" id="IPR023198">
    <property type="entry name" value="PGP-like_dom2"/>
</dbReference>
<gene>
    <name evidence="5" type="ORF">C9E81_14690</name>
</gene>
<dbReference type="SFLD" id="SFLDG01129">
    <property type="entry name" value="C1.5:_HAD__Beta-PGM__Phosphata"/>
    <property type="match status" value="1"/>
</dbReference>